<keyword evidence="14 18" id="KW-0472">Membrane</keyword>
<evidence type="ECO:0000256" key="7">
    <source>
        <dbReference type="ARBA" id="ARBA00022679"/>
    </source>
</evidence>
<organism evidence="21 22">
    <name type="scientific">Steinernema hermaphroditum</name>
    <dbReference type="NCBI Taxonomy" id="289476"/>
    <lineage>
        <taxon>Eukaryota</taxon>
        <taxon>Metazoa</taxon>
        <taxon>Ecdysozoa</taxon>
        <taxon>Nematoda</taxon>
        <taxon>Chromadorea</taxon>
        <taxon>Rhabditida</taxon>
        <taxon>Tylenchina</taxon>
        <taxon>Panagrolaimomorpha</taxon>
        <taxon>Strongyloidoidea</taxon>
        <taxon>Steinernematidae</taxon>
        <taxon>Steinernema</taxon>
    </lineage>
</organism>
<evidence type="ECO:0000256" key="12">
    <source>
        <dbReference type="ARBA" id="ARBA00022989"/>
    </source>
</evidence>
<evidence type="ECO:0000256" key="1">
    <source>
        <dbReference type="ARBA" id="ARBA00001936"/>
    </source>
</evidence>
<dbReference type="PANTHER" id="PTHR43053">
    <property type="entry name" value="GLYCOSIDASE FAMILY 31"/>
    <property type="match status" value="1"/>
</dbReference>
<keyword evidence="7" id="KW-0808">Transferase</keyword>
<comment type="cofactor">
    <cofactor evidence="1">
        <name>Mn(2+)</name>
        <dbReference type="ChEBI" id="CHEBI:29035"/>
    </cofactor>
</comment>
<dbReference type="InterPro" id="IPR048395">
    <property type="entry name" value="Glyco_hydro_31_C"/>
</dbReference>
<dbReference type="GO" id="GO:0000139">
    <property type="term" value="C:Golgi membrane"/>
    <property type="evidence" value="ECO:0007669"/>
    <property type="project" value="UniProtKB-SubCell"/>
</dbReference>
<feature type="transmembrane region" description="Helical" evidence="18">
    <location>
        <begin position="20"/>
        <end position="41"/>
    </location>
</feature>
<accession>A0AA39GY50</accession>
<dbReference type="InterPro" id="IPR004139">
    <property type="entry name" value="Glyco_trans_13"/>
</dbReference>
<evidence type="ECO:0000313" key="21">
    <source>
        <dbReference type="EMBL" id="KAK0395723.1"/>
    </source>
</evidence>
<reference evidence="21" key="1">
    <citation type="submission" date="2023-06" db="EMBL/GenBank/DDBJ databases">
        <title>Genomic analysis of the entomopathogenic nematode Steinernema hermaphroditum.</title>
        <authorList>
            <person name="Schwarz E.M."/>
            <person name="Heppert J.K."/>
            <person name="Baniya A."/>
            <person name="Schwartz H.T."/>
            <person name="Tan C.-H."/>
            <person name="Antoshechkin I."/>
            <person name="Sternberg P.W."/>
            <person name="Goodrich-Blair H."/>
            <person name="Dillman A.R."/>
        </authorList>
    </citation>
    <scope>NUCLEOTIDE SEQUENCE</scope>
    <source>
        <strain evidence="21">PS9179</strain>
        <tissue evidence="21">Whole animal</tissue>
    </source>
</reference>
<comment type="similarity">
    <text evidence="5 17">Belongs to the glycosyl hydrolase 31 family.</text>
</comment>
<sequence>MFFFNRVSRYAKHNRRLKRLLVFMLVSTGLLFLSKTGYVLLQFPVRVVQNVPRESTVDIKHDMESVESVPQAHGPSQTAVLVMSATREAALRNHLEQLLKFRPSYPHIPIIISQDGTTESVSRLAASYVNSTANIFFIHHKDRVGVGSPGQKAAKNYFYIAQHYKWALDRVFFEMGYTTVIITEDDLDISEDFFSYFAATKHLLFDDISLWCISAWNDNGAASVTDRSKSDLLYRTDFFPGLGWMLTASVWKELSANWPEAYWDDWLRRPEVRKGRACIRPEVSRTAHNMKVAGKGSSNGLFKTFLSSIHLPDSPVDFSKVNVDSLKKKEYDVSLAAIVKNAEPLTFELLDGTLDATKTYKTIYKNPREFRAIAKKYKLMSDIRSGMARTAYYGIVPFMKDGSRVYAVHGNFDEKLLLNGTSSSYLYTADWDRMSRYLEFEELYCRPGKWTGKCDPADPGMTEWFKKRNRMRLLKILPQFMSARVQINVNTASKVCDFLRDNENILRIHIGESLGAVSTVHSTHTTTTIDFETAQLNIVRTSDQGGFEHYDFEWSKLGRIRYLKDTINLNEASWYGGPQTNNMQWPLPKSSHEFAPFITGDLFESSLNCYEPYWLSSNLVAVHVSDECVPLWTQHKEGYLNLQSLPYEAPFRNFQHKSLVFDYPKMTPTKLVIEKPIWTTWARYKETVNERSLLDFVGEVEAHGFEISQLELDDKWSTEYGEFEFDQHKFPNIPKVAELLKSKNIEFTLWIHPFVALSSKTAKNRNLHEIFVKTSDGKLGITRWWHGDSYILDITHPKACEWLSSELDSLRKLGVQRFKFDAGEVDYLPKDFLLNQGFTPNDFSKAFVTFASSYAAEVRTAWRTQKQGVLVRTMDRLSSWKDCGIETVLPILFNLAICGYHFNLPDMIGGNAYDGTHCDKELFIRWVQLNTFLFAMQFSISPWDYDEETVEICQKMMTKRRKYLHYLIKTFESATRGEVPIRPLWWVVESKEAFECDNQFFVGDDLMVAPVIRQHQRTRKVILPDGDWLGHDGVRCSGGTTVKVEAPLHDLPYFWRLKESE</sequence>
<keyword evidence="12 18" id="KW-1133">Transmembrane helix</keyword>
<protein>
    <submittedName>
        <fullName evidence="21">Uncharacterized protein</fullName>
    </submittedName>
</protein>
<comment type="similarity">
    <text evidence="4">Belongs to the glycosyltransferase 13 family.</text>
</comment>
<dbReference type="FunFam" id="3.90.550.10:FF:000252">
    <property type="entry name" value="Protein O-linked-mannose beta-1,2-N-acetylglucosaminyltransferase 1"/>
    <property type="match status" value="1"/>
</dbReference>
<dbReference type="Gene3D" id="3.90.550.10">
    <property type="entry name" value="Spore Coat Polysaccharide Biosynthesis Protein SpsA, Chain A"/>
    <property type="match status" value="1"/>
</dbReference>
<dbReference type="Proteomes" id="UP001175271">
    <property type="component" value="Unassembled WGS sequence"/>
</dbReference>
<dbReference type="Pfam" id="PF21365">
    <property type="entry name" value="Glyco_hydro_31_3rd"/>
    <property type="match status" value="1"/>
</dbReference>
<dbReference type="Gene3D" id="2.60.40.1180">
    <property type="entry name" value="Golgi alpha-mannosidase II"/>
    <property type="match status" value="1"/>
</dbReference>
<keyword evidence="10 17" id="KW-0378">Hydrolase</keyword>
<dbReference type="SUPFAM" id="SSF51011">
    <property type="entry name" value="Glycosyl hydrolase domain"/>
    <property type="match status" value="1"/>
</dbReference>
<dbReference type="CDD" id="cd06592">
    <property type="entry name" value="GH31_NET37"/>
    <property type="match status" value="1"/>
</dbReference>
<evidence type="ECO:0000256" key="8">
    <source>
        <dbReference type="ARBA" id="ARBA00022692"/>
    </source>
</evidence>
<dbReference type="InterPro" id="IPR000322">
    <property type="entry name" value="Glyco_hydro_31_TIM"/>
</dbReference>
<evidence type="ECO:0000256" key="10">
    <source>
        <dbReference type="ARBA" id="ARBA00022801"/>
    </source>
</evidence>
<gene>
    <name evidence="21" type="ORF">QR680_001399</name>
</gene>
<evidence type="ECO:0000256" key="6">
    <source>
        <dbReference type="ARBA" id="ARBA00022676"/>
    </source>
</evidence>
<evidence type="ECO:0000256" key="9">
    <source>
        <dbReference type="ARBA" id="ARBA00022723"/>
    </source>
</evidence>
<dbReference type="SUPFAM" id="SSF53448">
    <property type="entry name" value="Nucleotide-diphospho-sugar transferases"/>
    <property type="match status" value="1"/>
</dbReference>
<dbReference type="Pfam" id="PF03071">
    <property type="entry name" value="GNT-I"/>
    <property type="match status" value="1"/>
</dbReference>
<evidence type="ECO:0000256" key="14">
    <source>
        <dbReference type="ARBA" id="ARBA00023136"/>
    </source>
</evidence>
<evidence type="ECO:0000256" key="3">
    <source>
        <dbReference type="ARBA" id="ARBA00004922"/>
    </source>
</evidence>
<evidence type="ECO:0000256" key="18">
    <source>
        <dbReference type="SAM" id="Phobius"/>
    </source>
</evidence>
<keyword evidence="15" id="KW-0464">Manganese</keyword>
<keyword evidence="11" id="KW-0735">Signal-anchor</keyword>
<dbReference type="GO" id="GO:0004553">
    <property type="term" value="F:hydrolase activity, hydrolyzing O-glycosyl compounds"/>
    <property type="evidence" value="ECO:0007669"/>
    <property type="project" value="InterPro"/>
</dbReference>
<evidence type="ECO:0000256" key="16">
    <source>
        <dbReference type="ARBA" id="ARBA00023295"/>
    </source>
</evidence>
<evidence type="ECO:0000256" key="11">
    <source>
        <dbReference type="ARBA" id="ARBA00022968"/>
    </source>
</evidence>
<keyword evidence="6" id="KW-0328">Glycosyltransferase</keyword>
<evidence type="ECO:0000256" key="5">
    <source>
        <dbReference type="ARBA" id="ARBA00007806"/>
    </source>
</evidence>
<evidence type="ECO:0000256" key="13">
    <source>
        <dbReference type="ARBA" id="ARBA00023034"/>
    </source>
</evidence>
<evidence type="ECO:0000256" key="2">
    <source>
        <dbReference type="ARBA" id="ARBA00004323"/>
    </source>
</evidence>
<proteinExistence type="inferred from homology"/>
<evidence type="ECO:0000259" key="19">
    <source>
        <dbReference type="Pfam" id="PF01055"/>
    </source>
</evidence>
<dbReference type="InterPro" id="IPR017853">
    <property type="entry name" value="GH"/>
</dbReference>
<dbReference type="GO" id="GO:0046872">
    <property type="term" value="F:metal ion binding"/>
    <property type="evidence" value="ECO:0007669"/>
    <property type="project" value="UniProtKB-KW"/>
</dbReference>
<dbReference type="PANTHER" id="PTHR43053:SF4">
    <property type="entry name" value="MYOGENESIS-REGULATING GLYCOSIDASE"/>
    <property type="match status" value="1"/>
</dbReference>
<dbReference type="GO" id="GO:0005975">
    <property type="term" value="P:carbohydrate metabolic process"/>
    <property type="evidence" value="ECO:0007669"/>
    <property type="project" value="InterPro"/>
</dbReference>
<evidence type="ECO:0000259" key="20">
    <source>
        <dbReference type="Pfam" id="PF21365"/>
    </source>
</evidence>
<evidence type="ECO:0000256" key="4">
    <source>
        <dbReference type="ARBA" id="ARBA00006492"/>
    </source>
</evidence>
<evidence type="ECO:0000256" key="15">
    <source>
        <dbReference type="ARBA" id="ARBA00023211"/>
    </source>
</evidence>
<feature type="domain" description="Glycosyl hydrolase family 31 C-terminal" evidence="20">
    <location>
        <begin position="977"/>
        <end position="1056"/>
    </location>
</feature>
<evidence type="ECO:0000313" key="22">
    <source>
        <dbReference type="Proteomes" id="UP001175271"/>
    </source>
</evidence>
<dbReference type="AlphaFoldDB" id="A0AA39GY50"/>
<comment type="caution">
    <text evidence="21">The sequence shown here is derived from an EMBL/GenBank/DDBJ whole genome shotgun (WGS) entry which is preliminary data.</text>
</comment>
<dbReference type="GO" id="GO:0008375">
    <property type="term" value="F:acetylglucosaminyltransferase activity"/>
    <property type="evidence" value="ECO:0007669"/>
    <property type="project" value="InterPro"/>
</dbReference>
<dbReference type="InterPro" id="IPR013780">
    <property type="entry name" value="Glyco_hydro_b"/>
</dbReference>
<dbReference type="Pfam" id="PF01055">
    <property type="entry name" value="Glyco_hydro_31_2nd"/>
    <property type="match status" value="1"/>
</dbReference>
<comment type="subcellular location">
    <subcellularLocation>
        <location evidence="2">Golgi apparatus membrane</location>
        <topology evidence="2">Single-pass type II membrane protein</topology>
    </subcellularLocation>
</comment>
<evidence type="ECO:0000256" key="17">
    <source>
        <dbReference type="RuleBase" id="RU361185"/>
    </source>
</evidence>
<keyword evidence="16 17" id="KW-0326">Glycosidase</keyword>
<dbReference type="InterPro" id="IPR029044">
    <property type="entry name" value="Nucleotide-diphossugar_trans"/>
</dbReference>
<keyword evidence="13" id="KW-0333">Golgi apparatus</keyword>
<feature type="domain" description="Glycoside hydrolase family 31 TIM barrel" evidence="19">
    <location>
        <begin position="683"/>
        <end position="968"/>
    </location>
</feature>
<comment type="pathway">
    <text evidence="3">Protein modification; protein glycosylation.</text>
</comment>
<dbReference type="InterPro" id="IPR050985">
    <property type="entry name" value="Alpha-glycosidase_related"/>
</dbReference>
<name>A0AA39GY50_9BILA</name>
<dbReference type="Gene3D" id="3.20.20.80">
    <property type="entry name" value="Glycosidases"/>
    <property type="match status" value="1"/>
</dbReference>
<dbReference type="SUPFAM" id="SSF51445">
    <property type="entry name" value="(Trans)glycosidases"/>
    <property type="match status" value="1"/>
</dbReference>
<dbReference type="Gene3D" id="3.10.180.20">
    <property type="entry name" value="N-Acetylglucosaminyltransferase I, Domain 2"/>
    <property type="match status" value="1"/>
</dbReference>
<keyword evidence="9" id="KW-0479">Metal-binding</keyword>
<dbReference type="EMBL" id="JAUCMV010000005">
    <property type="protein sequence ID" value="KAK0395723.1"/>
    <property type="molecule type" value="Genomic_DNA"/>
</dbReference>
<keyword evidence="22" id="KW-1185">Reference proteome</keyword>
<keyword evidence="8 18" id="KW-0812">Transmembrane</keyword>